<dbReference type="RefSeq" id="WP_396948218.1">
    <property type="nucleotide sequence ID" value="NZ_JBIRXV010000004.1"/>
</dbReference>
<sequence length="66" mass="7177">MRRACVDDQLDVLGAGQPQVHHGGGFVPTACPRHRPSDHPGAYFHSKIPNGIGGVEHRMDSMFRDG</sequence>
<keyword evidence="2" id="KW-1185">Reference proteome</keyword>
<evidence type="ECO:0000313" key="2">
    <source>
        <dbReference type="Proteomes" id="UP001611450"/>
    </source>
</evidence>
<dbReference type="Proteomes" id="UP001611450">
    <property type="component" value="Unassembled WGS sequence"/>
</dbReference>
<protein>
    <submittedName>
        <fullName evidence="1">Uncharacterized protein</fullName>
    </submittedName>
</protein>
<name>A0ABW7WI92_9NOCA</name>
<proteinExistence type="predicted"/>
<accession>A0ABW7WI92</accession>
<evidence type="ECO:0000313" key="1">
    <source>
        <dbReference type="EMBL" id="MFI2322714.1"/>
    </source>
</evidence>
<gene>
    <name evidence="1" type="ORF">ACH47G_19695</name>
</gene>
<reference evidence="1 2" key="1">
    <citation type="submission" date="2024-10" db="EMBL/GenBank/DDBJ databases">
        <title>The Natural Products Discovery Center: Release of the First 8490 Sequenced Strains for Exploring Actinobacteria Biosynthetic Diversity.</title>
        <authorList>
            <person name="Kalkreuter E."/>
            <person name="Kautsar S.A."/>
            <person name="Yang D."/>
            <person name="Bader C.D."/>
            <person name="Teijaro C.N."/>
            <person name="Fluegel L."/>
            <person name="Davis C.M."/>
            <person name="Simpson J.R."/>
            <person name="Lauterbach L."/>
            <person name="Steele A.D."/>
            <person name="Gui C."/>
            <person name="Meng S."/>
            <person name="Li G."/>
            <person name="Viehrig K."/>
            <person name="Ye F."/>
            <person name="Su P."/>
            <person name="Kiefer A.F."/>
            <person name="Nichols A."/>
            <person name="Cepeda A.J."/>
            <person name="Yan W."/>
            <person name="Fan B."/>
            <person name="Jiang Y."/>
            <person name="Adhikari A."/>
            <person name="Zheng C.-J."/>
            <person name="Schuster L."/>
            <person name="Cowan T.M."/>
            <person name="Smanski M.J."/>
            <person name="Chevrette M.G."/>
            <person name="De Carvalho L.P.S."/>
            <person name="Shen B."/>
        </authorList>
    </citation>
    <scope>NUCLEOTIDE SEQUENCE [LARGE SCALE GENOMIC DNA]</scope>
    <source>
        <strain evidence="1 2">NPDC019626</strain>
    </source>
</reference>
<organism evidence="1 2">
    <name type="scientific">Nocardia beijingensis</name>
    <dbReference type="NCBI Taxonomy" id="95162"/>
    <lineage>
        <taxon>Bacteria</taxon>
        <taxon>Bacillati</taxon>
        <taxon>Actinomycetota</taxon>
        <taxon>Actinomycetes</taxon>
        <taxon>Mycobacteriales</taxon>
        <taxon>Nocardiaceae</taxon>
        <taxon>Nocardia</taxon>
    </lineage>
</organism>
<comment type="caution">
    <text evidence="1">The sequence shown here is derived from an EMBL/GenBank/DDBJ whole genome shotgun (WGS) entry which is preliminary data.</text>
</comment>
<dbReference type="EMBL" id="JBIRXV010000004">
    <property type="protein sequence ID" value="MFI2322714.1"/>
    <property type="molecule type" value="Genomic_DNA"/>
</dbReference>